<dbReference type="PANTHER" id="PTHR47302">
    <property type="entry name" value="STERILE ALPHA MOTIF DOMAIN-CONTAINING PROTEIN 3"/>
    <property type="match status" value="1"/>
</dbReference>
<dbReference type="OrthoDB" id="10049949at2759"/>
<sequence>MAERLIPIIKKQAVFMSLLEKLKTSEAHRPLMVDVQRRDSRARDSSHIAFPPLLLAALERRNPELKSSRKSKTRTLLLQALFDHLSSKTLYPTHHQYVELLSSLITVYPYLKENFGSGYDALHESLKNKFKKERRPLVSDEEVARMRRKFSITGSGRKRTSEVVQIPLNAVRTPVNGPTATEEVCVEERNITEIVKTMAEEVKKIRPDMMFLQEQMTKTREYRRTYILSHPTRETLMEFPCLRLPEILLLEMKALQHIDVDKQVTLVLNKMAPMILLRASHSTIIKRCLETIEDCQEGAVKKGLQLETAILCLPSLFSEDASLLFAFEESGTSQVVTPQIILSGCKEGVPLQHSLVKVTMDKDIIVEDCTDISLALCVLFSIYFVFGVEYPKGLKKTLTFLEAFVFKMKEEKFPPITLKRVFNSLCE</sequence>
<protein>
    <submittedName>
        <fullName evidence="1">Sterile alpha motif domain-containing protein 3-like</fullName>
    </submittedName>
</protein>
<dbReference type="InterPro" id="IPR042812">
    <property type="entry name" value="SAMD3"/>
</dbReference>
<dbReference type="Proteomes" id="UP000752171">
    <property type="component" value="Unassembled WGS sequence"/>
</dbReference>
<organism evidence="1 2">
    <name type="scientific">Astyanax mexicanus</name>
    <name type="common">Blind cave fish</name>
    <name type="synonym">Astyanax fasciatus mexicanus</name>
    <dbReference type="NCBI Taxonomy" id="7994"/>
    <lineage>
        <taxon>Eukaryota</taxon>
        <taxon>Metazoa</taxon>
        <taxon>Chordata</taxon>
        <taxon>Craniata</taxon>
        <taxon>Vertebrata</taxon>
        <taxon>Euteleostomi</taxon>
        <taxon>Actinopterygii</taxon>
        <taxon>Neopterygii</taxon>
        <taxon>Teleostei</taxon>
        <taxon>Ostariophysi</taxon>
        <taxon>Characiformes</taxon>
        <taxon>Characoidei</taxon>
        <taxon>Acestrorhamphidae</taxon>
        <taxon>Acestrorhamphinae</taxon>
        <taxon>Astyanax</taxon>
    </lineage>
</organism>
<dbReference type="AlphaFoldDB" id="A0A8T2LGF3"/>
<proteinExistence type="predicted"/>
<comment type="caution">
    <text evidence="1">The sequence shown here is derived from an EMBL/GenBank/DDBJ whole genome shotgun (WGS) entry which is preliminary data.</text>
</comment>
<gene>
    <name evidence="1" type="primary">SAMD3</name>
    <name evidence="1" type="ORF">AMEX_G15830</name>
</gene>
<dbReference type="EMBL" id="JAICCE010000012">
    <property type="protein sequence ID" value="KAG9270833.1"/>
    <property type="molecule type" value="Genomic_DNA"/>
</dbReference>
<evidence type="ECO:0000313" key="1">
    <source>
        <dbReference type="EMBL" id="KAG9270833.1"/>
    </source>
</evidence>
<reference evidence="1 2" key="1">
    <citation type="submission" date="2021-07" db="EMBL/GenBank/DDBJ databases">
        <authorList>
            <person name="Imarazene B."/>
            <person name="Zahm M."/>
            <person name="Klopp C."/>
            <person name="Cabau C."/>
            <person name="Beille S."/>
            <person name="Jouanno E."/>
            <person name="Castinel A."/>
            <person name="Lluch J."/>
            <person name="Gil L."/>
            <person name="Kuchtly C."/>
            <person name="Lopez Roques C."/>
            <person name="Donnadieu C."/>
            <person name="Parrinello H."/>
            <person name="Journot L."/>
            <person name="Du K."/>
            <person name="Schartl M."/>
            <person name="Retaux S."/>
            <person name="Guiguen Y."/>
        </authorList>
    </citation>
    <scope>NUCLEOTIDE SEQUENCE [LARGE SCALE GENOMIC DNA]</scope>
    <source>
        <strain evidence="1">Pach_M1</strain>
        <tissue evidence="1">Testis</tissue>
    </source>
</reference>
<evidence type="ECO:0000313" key="2">
    <source>
        <dbReference type="Proteomes" id="UP000752171"/>
    </source>
</evidence>
<accession>A0A8T2LGF3</accession>
<name>A0A8T2LGF3_ASTMX</name>
<dbReference type="PANTHER" id="PTHR47302:SF1">
    <property type="entry name" value="STERILE ALPHA MOTIF DOMAIN-CONTAINING PROTEIN 3"/>
    <property type="match status" value="1"/>
</dbReference>